<keyword evidence="2" id="KW-1185">Reference proteome</keyword>
<accession>A0ABZ2C0N5</accession>
<sequence>MCLSCDLAFLNQAKIFKDRNNHFGEMEVFESESGARSLLDKKMALLYGLIEKFHLADCNFFLRSGLVESVKDHLIATTFINVDLIWATILLKSLFEESLSRYGVTLIAKQKINCMAKFINSLSNHLSRSSDLTPLLSSFNRCDRT</sequence>
<reference evidence="1 2" key="1">
    <citation type="journal article" date="2024" name="Environ. Microbiol.">
        <title>Novel evolutionary insights on the interactions of the Holosporales (Alphaproteobacteria) with eukaryotic hosts from comparative genomics.</title>
        <authorList>
            <person name="Giovannini M."/>
            <person name="Petroni G."/>
            <person name="Castelli M."/>
        </authorList>
    </citation>
    <scope>NUCLEOTIDE SEQUENCE [LARGE SCALE GENOMIC DNA]</scope>
    <source>
        <strain evidence="1 2">US_Bl 15I1</strain>
    </source>
</reference>
<dbReference type="EMBL" id="CP133270">
    <property type="protein sequence ID" value="WVX66081.1"/>
    <property type="molecule type" value="Genomic_DNA"/>
</dbReference>
<proteinExistence type="predicted"/>
<name>A0ABZ2C0N5_9PROT</name>
<dbReference type="Proteomes" id="UP001330434">
    <property type="component" value="Chromosome"/>
</dbReference>
<gene>
    <name evidence="1" type="ORF">Bealeia1_00252</name>
</gene>
<protein>
    <submittedName>
        <fullName evidence="1">Uncharacterized protein</fullName>
    </submittedName>
</protein>
<evidence type="ECO:0000313" key="2">
    <source>
        <dbReference type="Proteomes" id="UP001330434"/>
    </source>
</evidence>
<evidence type="ECO:0000313" key="1">
    <source>
        <dbReference type="EMBL" id="WVX66081.1"/>
    </source>
</evidence>
<organism evidence="1 2">
    <name type="scientific">Candidatus Bealeia paramacronuclearis</name>
    <dbReference type="NCBI Taxonomy" id="1921001"/>
    <lineage>
        <taxon>Bacteria</taxon>
        <taxon>Pseudomonadati</taxon>
        <taxon>Pseudomonadota</taxon>
        <taxon>Alphaproteobacteria</taxon>
        <taxon>Holosporales</taxon>
        <taxon>Holosporaceae</taxon>
        <taxon>Candidatus Bealeia</taxon>
    </lineage>
</organism>